<dbReference type="Pfam" id="PF02705">
    <property type="entry name" value="K_trans"/>
    <property type="match status" value="1"/>
</dbReference>
<dbReference type="OrthoDB" id="1933643at2759"/>
<keyword evidence="5" id="KW-1185">Reference proteome</keyword>
<dbReference type="InterPro" id="IPR053951">
    <property type="entry name" value="K_trans_N"/>
</dbReference>
<organism evidence="4 5">
    <name type="scientific">Thalictrum thalictroides</name>
    <name type="common">Rue-anemone</name>
    <name type="synonym">Anemone thalictroides</name>
    <dbReference type="NCBI Taxonomy" id="46969"/>
    <lineage>
        <taxon>Eukaryota</taxon>
        <taxon>Viridiplantae</taxon>
        <taxon>Streptophyta</taxon>
        <taxon>Embryophyta</taxon>
        <taxon>Tracheophyta</taxon>
        <taxon>Spermatophyta</taxon>
        <taxon>Magnoliopsida</taxon>
        <taxon>Ranunculales</taxon>
        <taxon>Ranunculaceae</taxon>
        <taxon>Thalictroideae</taxon>
        <taxon>Thalictrum</taxon>
    </lineage>
</organism>
<proteinExistence type="inferred from homology"/>
<evidence type="ECO:0000256" key="2">
    <source>
        <dbReference type="SAM" id="Phobius"/>
    </source>
</evidence>
<keyword evidence="2" id="KW-0472">Membrane</keyword>
<dbReference type="EMBL" id="JABWDY010038030">
    <property type="protein sequence ID" value="KAF5179991.1"/>
    <property type="molecule type" value="Genomic_DNA"/>
</dbReference>
<evidence type="ECO:0000313" key="5">
    <source>
        <dbReference type="Proteomes" id="UP000554482"/>
    </source>
</evidence>
<dbReference type="AlphaFoldDB" id="A0A7J6V5J7"/>
<sequence length="99" mass="10906">MSEQSGDENCLAWAGRDPFGVLSPYKFNRSLAGSEAMFADLGHISYTTIQITFTFLVYPALILAYMGQAAYLSKHHILHSTYQVGFYASVPGICLFLSS</sequence>
<dbReference type="InterPro" id="IPR003855">
    <property type="entry name" value="K+_transporter"/>
</dbReference>
<dbReference type="PANTHER" id="PTHR30540:SF6">
    <property type="entry name" value="POTASSIUM TRANSPORTER 2"/>
    <property type="match status" value="1"/>
</dbReference>
<dbReference type="GO" id="GO:0005886">
    <property type="term" value="C:plasma membrane"/>
    <property type="evidence" value="ECO:0007669"/>
    <property type="project" value="TreeGrafter"/>
</dbReference>
<evidence type="ECO:0000313" key="4">
    <source>
        <dbReference type="EMBL" id="KAF5179991.1"/>
    </source>
</evidence>
<comment type="similarity">
    <text evidence="1">Belongs to the HAK/KUP transporter (TC 2.A.72.3) family.</text>
</comment>
<keyword evidence="2" id="KW-1133">Transmembrane helix</keyword>
<dbReference type="PANTHER" id="PTHR30540">
    <property type="entry name" value="OSMOTIC STRESS POTASSIUM TRANSPORTER"/>
    <property type="match status" value="1"/>
</dbReference>
<protein>
    <submittedName>
        <fullName evidence="4">Potassium transporter</fullName>
    </submittedName>
</protein>
<accession>A0A7J6V5J7</accession>
<feature type="domain" description="K+ potassium transporter integral membrane" evidence="3">
    <location>
        <begin position="31"/>
        <end position="95"/>
    </location>
</feature>
<keyword evidence="2" id="KW-0812">Transmembrane</keyword>
<feature type="transmembrane region" description="Helical" evidence="2">
    <location>
        <begin position="44"/>
        <end position="65"/>
    </location>
</feature>
<reference evidence="4 5" key="1">
    <citation type="submission" date="2020-06" db="EMBL/GenBank/DDBJ databases">
        <title>Transcriptomic and genomic resources for Thalictrum thalictroides and T. hernandezii: Facilitating candidate gene discovery in an emerging model plant lineage.</title>
        <authorList>
            <person name="Arias T."/>
            <person name="Riano-Pachon D.M."/>
            <person name="Di Stilio V.S."/>
        </authorList>
    </citation>
    <scope>NUCLEOTIDE SEQUENCE [LARGE SCALE GENOMIC DNA]</scope>
    <source>
        <strain evidence="5">cv. WT478/WT964</strain>
        <tissue evidence="4">Leaves</tissue>
    </source>
</reference>
<dbReference type="GO" id="GO:0015079">
    <property type="term" value="F:potassium ion transmembrane transporter activity"/>
    <property type="evidence" value="ECO:0007669"/>
    <property type="project" value="InterPro"/>
</dbReference>
<comment type="caution">
    <text evidence="4">The sequence shown here is derived from an EMBL/GenBank/DDBJ whole genome shotgun (WGS) entry which is preliminary data.</text>
</comment>
<dbReference type="Proteomes" id="UP000554482">
    <property type="component" value="Unassembled WGS sequence"/>
</dbReference>
<evidence type="ECO:0000259" key="3">
    <source>
        <dbReference type="Pfam" id="PF02705"/>
    </source>
</evidence>
<gene>
    <name evidence="4" type="ORF">FRX31_030422</name>
</gene>
<evidence type="ECO:0000256" key="1">
    <source>
        <dbReference type="ARBA" id="ARBA00008440"/>
    </source>
</evidence>
<name>A0A7J6V5J7_THATH</name>